<organism evidence="1 2">
    <name type="scientific">Pengzhenrongella frigida</name>
    <dbReference type="NCBI Taxonomy" id="1259133"/>
    <lineage>
        <taxon>Bacteria</taxon>
        <taxon>Bacillati</taxon>
        <taxon>Actinomycetota</taxon>
        <taxon>Actinomycetes</taxon>
        <taxon>Micrococcales</taxon>
        <taxon>Pengzhenrongella</taxon>
    </lineage>
</organism>
<dbReference type="RefSeq" id="WP_130102569.1">
    <property type="nucleotide sequence ID" value="NZ_SDWW01000021.1"/>
</dbReference>
<evidence type="ECO:0000313" key="2">
    <source>
        <dbReference type="Proteomes" id="UP000293764"/>
    </source>
</evidence>
<gene>
    <name evidence="1" type="ORF">EUA98_10150</name>
</gene>
<dbReference type="AlphaFoldDB" id="A0A4Q5MZH7"/>
<comment type="caution">
    <text evidence="1">The sequence shown here is derived from an EMBL/GenBank/DDBJ whole genome shotgun (WGS) entry which is preliminary data.</text>
</comment>
<keyword evidence="2" id="KW-1185">Reference proteome</keyword>
<dbReference type="EMBL" id="SDWW01000021">
    <property type="protein sequence ID" value="RYV51130.1"/>
    <property type="molecule type" value="Genomic_DNA"/>
</dbReference>
<name>A0A4Q5MZH7_9MICO</name>
<proteinExistence type="predicted"/>
<protein>
    <recommendedName>
        <fullName evidence="3">PPE domain-containing protein</fullName>
    </recommendedName>
</protein>
<dbReference type="Proteomes" id="UP000293764">
    <property type="component" value="Unassembled WGS sequence"/>
</dbReference>
<reference evidence="1 2" key="1">
    <citation type="submission" date="2019-01" db="EMBL/GenBank/DDBJ databases">
        <title>Novel species of Cellulomonas.</title>
        <authorList>
            <person name="Liu Q."/>
            <person name="Xin Y.-H."/>
        </authorList>
    </citation>
    <scope>NUCLEOTIDE SEQUENCE [LARGE SCALE GENOMIC DNA]</scope>
    <source>
        <strain evidence="1 2">HLT2-17</strain>
    </source>
</reference>
<sequence length="141" mass="14335">MTSGLAGASGWWSGAAARELGSAGESIAAALRGLAAADDVAWVSTAATHYRAALTESSATLQAARNLLDEAMVAVAAHDVAVEQHRRARQSYLAGARSDVLGQSDVVGRNDLAGPQTGGGQPTGWAEIARSLDLRAGPGPW</sequence>
<evidence type="ECO:0000313" key="1">
    <source>
        <dbReference type="EMBL" id="RYV51130.1"/>
    </source>
</evidence>
<accession>A0A4Q5MZH7</accession>
<evidence type="ECO:0008006" key="3">
    <source>
        <dbReference type="Google" id="ProtNLM"/>
    </source>
</evidence>